<keyword evidence="7" id="KW-0812">Transmembrane</keyword>
<dbReference type="PANTHER" id="PTHR43065:SF10">
    <property type="entry name" value="PEROXIDE STRESS-ACTIVATED HISTIDINE KINASE MAK3"/>
    <property type="match status" value="1"/>
</dbReference>
<protein>
    <recommendedName>
        <fullName evidence="8">Histidine kinase domain-containing protein</fullName>
    </recommendedName>
</protein>
<dbReference type="PROSITE" id="PS50109">
    <property type="entry name" value="HIS_KIN"/>
    <property type="match status" value="1"/>
</dbReference>
<dbReference type="Pfam" id="PF02518">
    <property type="entry name" value="HATPase_c"/>
    <property type="match status" value="1"/>
</dbReference>
<evidence type="ECO:0000256" key="1">
    <source>
        <dbReference type="ARBA" id="ARBA00022553"/>
    </source>
</evidence>
<name>A0A381QFF2_9ZZZZ</name>
<dbReference type="Gene3D" id="1.10.287.130">
    <property type="match status" value="1"/>
</dbReference>
<dbReference type="CDD" id="cd00075">
    <property type="entry name" value="HATPase"/>
    <property type="match status" value="1"/>
</dbReference>
<feature type="transmembrane region" description="Helical" evidence="7">
    <location>
        <begin position="99"/>
        <end position="119"/>
    </location>
</feature>
<dbReference type="SMART" id="SM00387">
    <property type="entry name" value="HATPase_c"/>
    <property type="match status" value="1"/>
</dbReference>
<evidence type="ECO:0000256" key="6">
    <source>
        <dbReference type="ARBA" id="ARBA00023012"/>
    </source>
</evidence>
<keyword evidence="3" id="KW-0547">Nucleotide-binding</keyword>
<keyword evidence="7" id="KW-1133">Transmembrane helix</keyword>
<evidence type="ECO:0000256" key="2">
    <source>
        <dbReference type="ARBA" id="ARBA00022679"/>
    </source>
</evidence>
<feature type="domain" description="Histidine kinase" evidence="8">
    <location>
        <begin position="137"/>
        <end position="339"/>
    </location>
</feature>
<dbReference type="InterPro" id="IPR004358">
    <property type="entry name" value="Sig_transdc_His_kin-like_C"/>
</dbReference>
<evidence type="ECO:0000259" key="8">
    <source>
        <dbReference type="PROSITE" id="PS50109"/>
    </source>
</evidence>
<dbReference type="GO" id="GO:0000155">
    <property type="term" value="F:phosphorelay sensor kinase activity"/>
    <property type="evidence" value="ECO:0007669"/>
    <property type="project" value="InterPro"/>
</dbReference>
<dbReference type="GO" id="GO:0005524">
    <property type="term" value="F:ATP binding"/>
    <property type="evidence" value="ECO:0007669"/>
    <property type="project" value="UniProtKB-KW"/>
</dbReference>
<evidence type="ECO:0000256" key="5">
    <source>
        <dbReference type="ARBA" id="ARBA00022840"/>
    </source>
</evidence>
<proteinExistence type="predicted"/>
<keyword evidence="5" id="KW-0067">ATP-binding</keyword>
<keyword evidence="7" id="KW-0472">Membrane</keyword>
<dbReference type="InterPro" id="IPR003661">
    <property type="entry name" value="HisK_dim/P_dom"/>
</dbReference>
<gene>
    <name evidence="9" type="ORF">METZ01_LOCUS30478</name>
</gene>
<keyword evidence="4" id="KW-0418">Kinase</keyword>
<organism evidence="9">
    <name type="scientific">marine metagenome</name>
    <dbReference type="NCBI Taxonomy" id="408172"/>
    <lineage>
        <taxon>unclassified sequences</taxon>
        <taxon>metagenomes</taxon>
        <taxon>ecological metagenomes</taxon>
    </lineage>
</organism>
<accession>A0A381QFF2</accession>
<dbReference type="InterPro" id="IPR003594">
    <property type="entry name" value="HATPase_dom"/>
</dbReference>
<keyword evidence="1" id="KW-0597">Phosphoprotein</keyword>
<evidence type="ECO:0000256" key="4">
    <source>
        <dbReference type="ARBA" id="ARBA00022777"/>
    </source>
</evidence>
<evidence type="ECO:0000256" key="3">
    <source>
        <dbReference type="ARBA" id="ARBA00022741"/>
    </source>
</evidence>
<keyword evidence="6" id="KW-0902">Two-component regulatory system</keyword>
<dbReference type="SUPFAM" id="SSF55874">
    <property type="entry name" value="ATPase domain of HSP90 chaperone/DNA topoisomerase II/histidine kinase"/>
    <property type="match status" value="1"/>
</dbReference>
<keyword evidence="2" id="KW-0808">Transferase</keyword>
<reference evidence="9" key="1">
    <citation type="submission" date="2018-05" db="EMBL/GenBank/DDBJ databases">
        <authorList>
            <person name="Lanie J.A."/>
            <person name="Ng W.-L."/>
            <person name="Kazmierczak K.M."/>
            <person name="Andrzejewski T.M."/>
            <person name="Davidsen T.M."/>
            <person name="Wayne K.J."/>
            <person name="Tettelin H."/>
            <person name="Glass J.I."/>
            <person name="Rusch D."/>
            <person name="Podicherti R."/>
            <person name="Tsui H.-C.T."/>
            <person name="Winkler M.E."/>
        </authorList>
    </citation>
    <scope>NUCLEOTIDE SEQUENCE</scope>
</reference>
<dbReference type="PANTHER" id="PTHR43065">
    <property type="entry name" value="SENSOR HISTIDINE KINASE"/>
    <property type="match status" value="1"/>
</dbReference>
<evidence type="ECO:0000313" key="9">
    <source>
        <dbReference type="EMBL" id="SUZ77624.1"/>
    </source>
</evidence>
<sequence length="342" mass="39088">MAQKNFIESKNLDEDLGELTFMVLTKSFENPIIQVDANGKILSHKNIFDEESLIIDSVKLKSVLKKISQENQPIEIKFNNSINQKLYFGNSSTFNKIKYYPFALLIVAIFFSLIVFNYYKSFVSSNKNKIWASFAKETAHQIGTPLSSLMGWSSILKEQKIDSNIIVEIEKDIERLNKITKRFSEIGSIPKLKKEDINDVLNSTINYLKKRNSSLIKFEFKPSKETIFSSINRTLFEWVIENIVKNAIDSMKGNGNIIISVYKVNNEILILIKDDGLGVEPKFHNKIFSSGFSSKKKGWGLGLSLSKRIITEYHNGKIFINKSEINKGTTIELNLPTFKENS</sequence>
<dbReference type="InterPro" id="IPR036890">
    <property type="entry name" value="HATPase_C_sf"/>
</dbReference>
<dbReference type="AlphaFoldDB" id="A0A381QFF2"/>
<dbReference type="EMBL" id="UINC01001324">
    <property type="protein sequence ID" value="SUZ77624.1"/>
    <property type="molecule type" value="Genomic_DNA"/>
</dbReference>
<dbReference type="CDD" id="cd00082">
    <property type="entry name" value="HisKA"/>
    <property type="match status" value="1"/>
</dbReference>
<evidence type="ECO:0000256" key="7">
    <source>
        <dbReference type="SAM" id="Phobius"/>
    </source>
</evidence>
<dbReference type="PRINTS" id="PR00344">
    <property type="entry name" value="BCTRLSENSOR"/>
</dbReference>
<dbReference type="Gene3D" id="3.30.565.10">
    <property type="entry name" value="Histidine kinase-like ATPase, C-terminal domain"/>
    <property type="match status" value="1"/>
</dbReference>
<dbReference type="InterPro" id="IPR005467">
    <property type="entry name" value="His_kinase_dom"/>
</dbReference>